<evidence type="ECO:0000313" key="1">
    <source>
        <dbReference type="Ensembl" id="ENSGMOP00000069162.1"/>
    </source>
</evidence>
<accession>A0A8C5D4B8</accession>
<proteinExistence type="predicted"/>
<name>A0A8C5D4B8_GADMO</name>
<reference evidence="1" key="2">
    <citation type="submission" date="2025-09" db="UniProtKB">
        <authorList>
            <consortium name="Ensembl"/>
        </authorList>
    </citation>
    <scope>IDENTIFICATION</scope>
</reference>
<dbReference type="AlphaFoldDB" id="A0A8C5D4B8"/>
<sequence>MPRASRASSAAKMRWKGILPMATTLARDQQLEINIPRTPDIVCLLAPSNNLTATPGIEAAGVAFDGLLRAVFVLDFPPRLASELAPQQFLREEFRRVAAKNDVKYCVTADRFPLDSRALWSRDGIHLSDDLGMPLLAKLLWHFSFQQLQSPLPVTPPPVSPPKSPPTVRPFATTVVVKGEVSRPRPLDPFKETVVGRRGKVKCFVVLNPIRFSTDKLAAMDRIVPSNLDVPMGNRSKVICVILILTVCECIHINSACNPI</sequence>
<reference evidence="1" key="1">
    <citation type="submission" date="2025-08" db="UniProtKB">
        <authorList>
            <consortium name="Ensembl"/>
        </authorList>
    </citation>
    <scope>IDENTIFICATION</scope>
</reference>
<organism evidence="1 2">
    <name type="scientific">Gadus morhua</name>
    <name type="common">Atlantic cod</name>
    <dbReference type="NCBI Taxonomy" id="8049"/>
    <lineage>
        <taxon>Eukaryota</taxon>
        <taxon>Metazoa</taxon>
        <taxon>Chordata</taxon>
        <taxon>Craniata</taxon>
        <taxon>Vertebrata</taxon>
        <taxon>Euteleostomi</taxon>
        <taxon>Actinopterygii</taxon>
        <taxon>Neopterygii</taxon>
        <taxon>Teleostei</taxon>
        <taxon>Neoteleostei</taxon>
        <taxon>Acanthomorphata</taxon>
        <taxon>Zeiogadaria</taxon>
        <taxon>Gadariae</taxon>
        <taxon>Gadiformes</taxon>
        <taxon>Gadoidei</taxon>
        <taxon>Gadidae</taxon>
        <taxon>Gadus</taxon>
    </lineage>
</organism>
<dbReference type="Ensembl" id="ENSGMOT00000059850.1">
    <property type="protein sequence ID" value="ENSGMOP00000069162.1"/>
    <property type="gene ID" value="ENSGMOG00000026597.1"/>
</dbReference>
<keyword evidence="2" id="KW-1185">Reference proteome</keyword>
<evidence type="ECO:0000313" key="2">
    <source>
        <dbReference type="Proteomes" id="UP000694546"/>
    </source>
</evidence>
<dbReference type="Proteomes" id="UP000694546">
    <property type="component" value="Chromosome 7"/>
</dbReference>
<protein>
    <submittedName>
        <fullName evidence="1">Uncharacterized protein</fullName>
    </submittedName>
</protein>
<dbReference type="GeneTree" id="ENSGT01030000238493"/>